<organism evidence="2 3">
    <name type="scientific">Uliginosibacterium sediminicola</name>
    <dbReference type="NCBI Taxonomy" id="2024550"/>
    <lineage>
        <taxon>Bacteria</taxon>
        <taxon>Pseudomonadati</taxon>
        <taxon>Pseudomonadota</taxon>
        <taxon>Betaproteobacteria</taxon>
        <taxon>Rhodocyclales</taxon>
        <taxon>Zoogloeaceae</taxon>
        <taxon>Uliginosibacterium</taxon>
    </lineage>
</organism>
<dbReference type="InterPro" id="IPR032710">
    <property type="entry name" value="NTF2-like_dom_sf"/>
</dbReference>
<protein>
    <submittedName>
        <fullName evidence="2">Nuclear transport factor 2 family protein</fullName>
    </submittedName>
</protein>
<gene>
    <name evidence="2" type="ORF">ABDB84_08995</name>
</gene>
<dbReference type="Proteomes" id="UP001410394">
    <property type="component" value="Unassembled WGS sequence"/>
</dbReference>
<sequence length="131" mass="14025">MSIEIVKQFHALAGSGQFAEALALFADDAVIEFHGPASIPLAGRHVGRAAIGKFFATIGSALEIEHFEASEFIDGGSSVVVLGRERSRVKATGRVFDVPWVQVWRSNGRQLTALSDFFDTGSMAQAFVQAA</sequence>
<evidence type="ECO:0000259" key="1">
    <source>
        <dbReference type="Pfam" id="PF12680"/>
    </source>
</evidence>
<name>A0ABU9YY25_9RHOO</name>
<dbReference type="PANTHER" id="PTHR41252">
    <property type="entry name" value="BLR2505 PROTEIN"/>
    <property type="match status" value="1"/>
</dbReference>
<dbReference type="Pfam" id="PF12680">
    <property type="entry name" value="SnoaL_2"/>
    <property type="match status" value="1"/>
</dbReference>
<evidence type="ECO:0000313" key="2">
    <source>
        <dbReference type="EMBL" id="MEN3068612.1"/>
    </source>
</evidence>
<dbReference type="EMBL" id="JBDIVE010000004">
    <property type="protein sequence ID" value="MEN3068612.1"/>
    <property type="molecule type" value="Genomic_DNA"/>
</dbReference>
<accession>A0ABU9YY25</accession>
<comment type="caution">
    <text evidence="2">The sequence shown here is derived from an EMBL/GenBank/DDBJ whole genome shotgun (WGS) entry which is preliminary data.</text>
</comment>
<dbReference type="InterPro" id="IPR037401">
    <property type="entry name" value="SnoaL-like"/>
</dbReference>
<dbReference type="SUPFAM" id="SSF54427">
    <property type="entry name" value="NTF2-like"/>
    <property type="match status" value="1"/>
</dbReference>
<feature type="domain" description="SnoaL-like" evidence="1">
    <location>
        <begin position="6"/>
        <end position="108"/>
    </location>
</feature>
<dbReference type="PANTHER" id="PTHR41252:SF1">
    <property type="entry name" value="BLR2505 PROTEIN"/>
    <property type="match status" value="1"/>
</dbReference>
<reference evidence="2 3" key="1">
    <citation type="journal article" date="2018" name="Int. J. Syst. Evol. Microbiol.">
        <title>Uliginosibacterium sediminicola sp. nov., isolated from freshwater sediment.</title>
        <authorList>
            <person name="Hwang W.M."/>
            <person name="Kim S.M."/>
            <person name="Kang K."/>
            <person name="Ahn T.Y."/>
        </authorList>
    </citation>
    <scope>NUCLEOTIDE SEQUENCE [LARGE SCALE GENOMIC DNA]</scope>
    <source>
        <strain evidence="2 3">M1-21</strain>
    </source>
</reference>
<evidence type="ECO:0000313" key="3">
    <source>
        <dbReference type="Proteomes" id="UP001410394"/>
    </source>
</evidence>
<dbReference type="Gene3D" id="3.10.450.50">
    <property type="match status" value="1"/>
</dbReference>
<keyword evidence="3" id="KW-1185">Reference proteome</keyword>
<dbReference type="RefSeq" id="WP_345919383.1">
    <property type="nucleotide sequence ID" value="NZ_JBDIVE010000004.1"/>
</dbReference>
<proteinExistence type="predicted"/>